<feature type="domain" description="Type I restriction modification DNA specificity" evidence="4">
    <location>
        <begin position="5"/>
        <end position="145"/>
    </location>
</feature>
<evidence type="ECO:0000313" key="5">
    <source>
        <dbReference type="EMBL" id="SDB34036.1"/>
    </source>
</evidence>
<keyword evidence="2" id="KW-0680">Restriction system</keyword>
<evidence type="ECO:0000256" key="2">
    <source>
        <dbReference type="ARBA" id="ARBA00022747"/>
    </source>
</evidence>
<dbReference type="Pfam" id="PF01420">
    <property type="entry name" value="Methylase_S"/>
    <property type="match status" value="1"/>
</dbReference>
<evidence type="ECO:0000259" key="4">
    <source>
        <dbReference type="Pfam" id="PF01420"/>
    </source>
</evidence>
<sequence>MAQAKPIKHFGTVITGKTPSTDCLEYYGNDIPFIKTPDMHGTPFVTTTECYLSKLGAESQTNKYIPEFSLIVACIGANAGEVAITTYQAQTNQQINAAITDYPCTLYFAIKDAREELRALGDGSSTMLNINKSSFENFELLLPCKEGIVKLECLLRSVFDYIHFNVLEINLLEEYKALLVTTLSR</sequence>
<dbReference type="STRING" id="1732.SAMN02910417_02519"/>
<dbReference type="SUPFAM" id="SSF116734">
    <property type="entry name" value="DNA methylase specificity domain"/>
    <property type="match status" value="1"/>
</dbReference>
<dbReference type="Gene3D" id="1.10.287.1120">
    <property type="entry name" value="Bipartite methylase S protein"/>
    <property type="match status" value="1"/>
</dbReference>
<dbReference type="Gene3D" id="3.90.220.20">
    <property type="entry name" value="DNA methylase specificity domains"/>
    <property type="match status" value="1"/>
</dbReference>
<evidence type="ECO:0000256" key="1">
    <source>
        <dbReference type="ARBA" id="ARBA00010923"/>
    </source>
</evidence>
<protein>
    <submittedName>
        <fullName evidence="5">Type I restriction modification DNA specificity domain-containing protein</fullName>
    </submittedName>
</protein>
<dbReference type="InterPro" id="IPR052021">
    <property type="entry name" value="Type-I_RS_S_subunit"/>
</dbReference>
<dbReference type="Proteomes" id="UP000199228">
    <property type="component" value="Unassembled WGS sequence"/>
</dbReference>
<gene>
    <name evidence="5" type="ORF">SAMN02910417_02519</name>
</gene>
<keyword evidence="3" id="KW-0238">DNA-binding</keyword>
<dbReference type="InterPro" id="IPR044946">
    <property type="entry name" value="Restrct_endonuc_typeI_TRD_sf"/>
</dbReference>
<proteinExistence type="inferred from homology"/>
<keyword evidence="6" id="KW-1185">Reference proteome</keyword>
<name>A0A1G6CMC9_EUBOX</name>
<dbReference type="InterPro" id="IPR000055">
    <property type="entry name" value="Restrct_endonuc_typeI_TRD"/>
</dbReference>
<dbReference type="CDD" id="cd17251">
    <property type="entry name" value="RMtype1_S_HinAWORF1578P-TRD2-CR2_like"/>
    <property type="match status" value="1"/>
</dbReference>
<dbReference type="GO" id="GO:0003677">
    <property type="term" value="F:DNA binding"/>
    <property type="evidence" value="ECO:0007669"/>
    <property type="project" value="UniProtKB-KW"/>
</dbReference>
<organism evidence="5 6">
    <name type="scientific">Eubacterium oxidoreducens</name>
    <dbReference type="NCBI Taxonomy" id="1732"/>
    <lineage>
        <taxon>Bacteria</taxon>
        <taxon>Bacillati</taxon>
        <taxon>Bacillota</taxon>
        <taxon>Clostridia</taxon>
        <taxon>Eubacteriales</taxon>
        <taxon>Eubacteriaceae</taxon>
        <taxon>Eubacterium</taxon>
    </lineage>
</organism>
<reference evidence="5 6" key="1">
    <citation type="submission" date="2016-10" db="EMBL/GenBank/DDBJ databases">
        <authorList>
            <person name="de Groot N.N."/>
        </authorList>
    </citation>
    <scope>NUCLEOTIDE SEQUENCE [LARGE SCALE GENOMIC DNA]</scope>
    <source>
        <strain evidence="5 6">DSM 3217</strain>
    </source>
</reference>
<comment type="similarity">
    <text evidence="1">Belongs to the type-I restriction system S methylase family.</text>
</comment>
<accession>A0A1G6CMC9</accession>
<evidence type="ECO:0000313" key="6">
    <source>
        <dbReference type="Proteomes" id="UP000199228"/>
    </source>
</evidence>
<dbReference type="GO" id="GO:0009307">
    <property type="term" value="P:DNA restriction-modification system"/>
    <property type="evidence" value="ECO:0007669"/>
    <property type="project" value="UniProtKB-KW"/>
</dbReference>
<dbReference type="AlphaFoldDB" id="A0A1G6CMC9"/>
<dbReference type="PANTHER" id="PTHR30408">
    <property type="entry name" value="TYPE-1 RESTRICTION ENZYME ECOKI SPECIFICITY PROTEIN"/>
    <property type="match status" value="1"/>
</dbReference>
<dbReference type="RefSeq" id="WP_176762416.1">
    <property type="nucleotide sequence ID" value="NZ_FMXR01000022.1"/>
</dbReference>
<evidence type="ECO:0000256" key="3">
    <source>
        <dbReference type="ARBA" id="ARBA00023125"/>
    </source>
</evidence>
<dbReference type="PANTHER" id="PTHR30408:SF13">
    <property type="entry name" value="TYPE I RESTRICTION ENZYME HINDI SPECIFICITY SUBUNIT"/>
    <property type="match status" value="1"/>
</dbReference>
<dbReference type="EMBL" id="FMXR01000022">
    <property type="protein sequence ID" value="SDB34036.1"/>
    <property type="molecule type" value="Genomic_DNA"/>
</dbReference>